<dbReference type="RefSeq" id="WP_072831025.1">
    <property type="nucleotide sequence ID" value="NZ_FQXP01000004.1"/>
</dbReference>
<keyword evidence="6" id="KW-1185">Reference proteome</keyword>
<evidence type="ECO:0000259" key="4">
    <source>
        <dbReference type="Pfam" id="PF01048"/>
    </source>
</evidence>
<evidence type="ECO:0000313" key="5">
    <source>
        <dbReference type="EMBL" id="SHH72008.1"/>
    </source>
</evidence>
<dbReference type="Gene3D" id="3.40.50.1580">
    <property type="entry name" value="Nucleoside phosphorylase domain"/>
    <property type="match status" value="1"/>
</dbReference>
<dbReference type="SUPFAM" id="SSF53167">
    <property type="entry name" value="Purine and uridine phosphorylases"/>
    <property type="match status" value="1"/>
</dbReference>
<proteinExistence type="predicted"/>
<name>A0A1M5VA22_9CLOT</name>
<protein>
    <recommendedName>
        <fullName evidence="2">Uridine phosphorylase</fullName>
        <ecNumber evidence="1">2.4.2.3</ecNumber>
    </recommendedName>
</protein>
<evidence type="ECO:0000256" key="2">
    <source>
        <dbReference type="ARBA" id="ARBA00021980"/>
    </source>
</evidence>
<dbReference type="PANTHER" id="PTHR43691">
    <property type="entry name" value="URIDINE PHOSPHORYLASE"/>
    <property type="match status" value="1"/>
</dbReference>
<gene>
    <name evidence="5" type="ORF">SAMN02745196_01188</name>
</gene>
<dbReference type="OrthoDB" id="1900848at2"/>
<dbReference type="AlphaFoldDB" id="A0A1M5VA22"/>
<organism evidence="5 6">
    <name type="scientific">Clostridium collagenovorans DSM 3089</name>
    <dbReference type="NCBI Taxonomy" id="1121306"/>
    <lineage>
        <taxon>Bacteria</taxon>
        <taxon>Bacillati</taxon>
        <taxon>Bacillota</taxon>
        <taxon>Clostridia</taxon>
        <taxon>Eubacteriales</taxon>
        <taxon>Clostridiaceae</taxon>
        <taxon>Clostridium</taxon>
    </lineage>
</organism>
<dbReference type="STRING" id="1121306.SAMN02745196_01188"/>
<dbReference type="InterPro" id="IPR035994">
    <property type="entry name" value="Nucleoside_phosphorylase_sf"/>
</dbReference>
<evidence type="ECO:0000313" key="6">
    <source>
        <dbReference type="Proteomes" id="UP000184526"/>
    </source>
</evidence>
<sequence>MYNFLINGHLNYGTSRELLCKTSLGCDSTSIRETVIVAPWWEPDRLANIESTLIKDGCIKVWDCTLFDKKFTFIKTGMGASMCTDAILALGTTNCKKLIFLGSSGALNSNMNIGDIAIPLFSICGDGVCRYLQKDITKDCFGEKYYPDDEFNNTLIDKTKKLCSDENVTYHLVNNFSIDTIFAEFAHLEHILNLGCNSIEMETAAVFKASSLCNIPAVAIFSISDNTLQKKSLFNEINEEEHLYRKKIRKELIPKIIYEII</sequence>
<dbReference type="InterPro" id="IPR000845">
    <property type="entry name" value="Nucleoside_phosphorylase_d"/>
</dbReference>
<accession>A0A1M5VA22</accession>
<reference evidence="5 6" key="1">
    <citation type="submission" date="2016-11" db="EMBL/GenBank/DDBJ databases">
        <authorList>
            <person name="Jaros S."/>
            <person name="Januszkiewicz K."/>
            <person name="Wedrychowicz H."/>
        </authorList>
    </citation>
    <scope>NUCLEOTIDE SEQUENCE [LARGE SCALE GENOMIC DNA]</scope>
    <source>
        <strain evidence="5 6">DSM 3089</strain>
    </source>
</reference>
<comment type="catalytic activity">
    <reaction evidence="3">
        <text>uridine + phosphate = alpha-D-ribose 1-phosphate + uracil</text>
        <dbReference type="Rhea" id="RHEA:24388"/>
        <dbReference type="ChEBI" id="CHEBI:16704"/>
        <dbReference type="ChEBI" id="CHEBI:17568"/>
        <dbReference type="ChEBI" id="CHEBI:43474"/>
        <dbReference type="ChEBI" id="CHEBI:57720"/>
        <dbReference type="EC" id="2.4.2.3"/>
    </reaction>
</comment>
<dbReference type="GO" id="GO:0005829">
    <property type="term" value="C:cytosol"/>
    <property type="evidence" value="ECO:0007669"/>
    <property type="project" value="TreeGrafter"/>
</dbReference>
<dbReference type="EMBL" id="FQXP01000004">
    <property type="protein sequence ID" value="SHH72008.1"/>
    <property type="molecule type" value="Genomic_DNA"/>
</dbReference>
<dbReference type="GO" id="GO:0009116">
    <property type="term" value="P:nucleoside metabolic process"/>
    <property type="evidence" value="ECO:0007669"/>
    <property type="project" value="InterPro"/>
</dbReference>
<feature type="domain" description="Nucleoside phosphorylase" evidence="4">
    <location>
        <begin position="66"/>
        <end position="246"/>
    </location>
</feature>
<dbReference type="EC" id="2.4.2.3" evidence="1"/>
<evidence type="ECO:0000256" key="3">
    <source>
        <dbReference type="ARBA" id="ARBA00048447"/>
    </source>
</evidence>
<dbReference type="GO" id="GO:0004850">
    <property type="term" value="F:uridine phosphorylase activity"/>
    <property type="evidence" value="ECO:0007669"/>
    <property type="project" value="UniProtKB-EC"/>
</dbReference>
<dbReference type="Proteomes" id="UP000184526">
    <property type="component" value="Unassembled WGS sequence"/>
</dbReference>
<evidence type="ECO:0000256" key="1">
    <source>
        <dbReference type="ARBA" id="ARBA00011888"/>
    </source>
</evidence>
<dbReference type="PANTHER" id="PTHR43691:SF11">
    <property type="entry name" value="FI09636P-RELATED"/>
    <property type="match status" value="1"/>
</dbReference>
<dbReference type="Pfam" id="PF01048">
    <property type="entry name" value="PNP_UDP_1"/>
    <property type="match status" value="1"/>
</dbReference>